<dbReference type="PRINTS" id="PR00344">
    <property type="entry name" value="BCTRLSENSOR"/>
</dbReference>
<evidence type="ECO:0000256" key="6">
    <source>
        <dbReference type="ARBA" id="ARBA00022679"/>
    </source>
</evidence>
<evidence type="ECO:0000259" key="15">
    <source>
        <dbReference type="PROSITE" id="PS50109"/>
    </source>
</evidence>
<organism evidence="17 18">
    <name type="scientific">Evansella caseinilytica</name>
    <dbReference type="NCBI Taxonomy" id="1503961"/>
    <lineage>
        <taxon>Bacteria</taxon>
        <taxon>Bacillati</taxon>
        <taxon>Bacillota</taxon>
        <taxon>Bacilli</taxon>
        <taxon>Bacillales</taxon>
        <taxon>Bacillaceae</taxon>
        <taxon>Evansella</taxon>
    </lineage>
</organism>
<dbReference type="EMBL" id="FNPI01000006">
    <property type="protein sequence ID" value="SDZ09224.1"/>
    <property type="molecule type" value="Genomic_DNA"/>
</dbReference>
<evidence type="ECO:0000256" key="1">
    <source>
        <dbReference type="ARBA" id="ARBA00000085"/>
    </source>
</evidence>
<evidence type="ECO:0000256" key="12">
    <source>
        <dbReference type="ARBA" id="ARBA00023012"/>
    </source>
</evidence>
<dbReference type="Pfam" id="PF00512">
    <property type="entry name" value="HisKA"/>
    <property type="match status" value="1"/>
</dbReference>
<dbReference type="OrthoDB" id="9792991at2"/>
<dbReference type="InterPro" id="IPR003661">
    <property type="entry name" value="HisK_dim/P_dom"/>
</dbReference>
<dbReference type="InterPro" id="IPR004358">
    <property type="entry name" value="Sig_transdc_His_kin-like_C"/>
</dbReference>
<feature type="domain" description="Histidine kinase" evidence="15">
    <location>
        <begin position="532"/>
        <end position="746"/>
    </location>
</feature>
<feature type="transmembrane region" description="Helical" evidence="14">
    <location>
        <begin position="313"/>
        <end position="334"/>
    </location>
</feature>
<dbReference type="PANTHER" id="PTHR45528:SF1">
    <property type="entry name" value="SENSOR HISTIDINE KINASE CPXA"/>
    <property type="match status" value="1"/>
</dbReference>
<evidence type="ECO:0000256" key="13">
    <source>
        <dbReference type="ARBA" id="ARBA00023136"/>
    </source>
</evidence>
<keyword evidence="11 14" id="KW-1133">Transmembrane helix</keyword>
<dbReference type="GO" id="GO:0000155">
    <property type="term" value="F:phosphorelay sensor kinase activity"/>
    <property type="evidence" value="ECO:0007669"/>
    <property type="project" value="InterPro"/>
</dbReference>
<keyword evidence="4" id="KW-1003">Cell membrane</keyword>
<accession>A0A1H3Q6T6</accession>
<dbReference type="SMART" id="SM00388">
    <property type="entry name" value="HisKA"/>
    <property type="match status" value="1"/>
</dbReference>
<dbReference type="CDD" id="cd00082">
    <property type="entry name" value="HisKA"/>
    <property type="match status" value="1"/>
</dbReference>
<dbReference type="GO" id="GO:0005524">
    <property type="term" value="F:ATP binding"/>
    <property type="evidence" value="ECO:0007669"/>
    <property type="project" value="UniProtKB-KW"/>
</dbReference>
<dbReference type="FunFam" id="1.10.287.130:FF:000008">
    <property type="entry name" value="Two-component sensor histidine kinase"/>
    <property type="match status" value="1"/>
</dbReference>
<evidence type="ECO:0000256" key="10">
    <source>
        <dbReference type="ARBA" id="ARBA00022840"/>
    </source>
</evidence>
<feature type="domain" description="HAMP" evidence="16">
    <location>
        <begin position="472"/>
        <end position="517"/>
    </location>
</feature>
<proteinExistence type="predicted"/>
<dbReference type="InterPro" id="IPR050398">
    <property type="entry name" value="HssS/ArlS-like"/>
</dbReference>
<evidence type="ECO:0000256" key="7">
    <source>
        <dbReference type="ARBA" id="ARBA00022692"/>
    </source>
</evidence>
<feature type="transmembrane region" description="Helical" evidence="14">
    <location>
        <begin position="271"/>
        <end position="292"/>
    </location>
</feature>
<dbReference type="Pfam" id="PF02518">
    <property type="entry name" value="HATPase_c"/>
    <property type="match status" value="1"/>
</dbReference>
<evidence type="ECO:0000256" key="8">
    <source>
        <dbReference type="ARBA" id="ARBA00022741"/>
    </source>
</evidence>
<keyword evidence="7 14" id="KW-0812">Transmembrane</keyword>
<feature type="transmembrane region" description="Helical" evidence="14">
    <location>
        <begin position="446"/>
        <end position="464"/>
    </location>
</feature>
<sequence>MDTKWKSRVFTGIWVFAFTIGMSGVFAFFTHGSHYFHRDYFHTPDFQHELDDFVTYLSLFELYGIDENKAKRSITVTQDEIDEYRYRYGAMEEQLHAVRNQYDERVAEAWAVLDTVEHAEEAYIEEREEQLEEIIHVFEDDEYVKQKVLEEKEQLIDNYLLEIESDYPDFLKYQEQFLYYFENPATGKTVTNLNITLNKTVSDYIKPETMQFIGEYSISEETWEEKDGAAWIEVFLAGQSEEFEGKIGLAKNLSPASPIMAAHDSYKQEQIVLLVYSLTGVAALISCFYFVKKRKVAVPGTVKWRPYYNRLPIDLRAVFLAASGVGAFLFTFVFVDLFPNILKEPALFGSDTIFSLTTASILWGLTWSQGKFLLPEFTWENLKMQWDKALLKKGWQRLSLRLRQLTSNLKEAFVNKSVGTQLLVLLTIVFALGAAVLIVVLHPVFLLFYLILLALVGFPVLLVLTGKIGYFNRIVAQTEVLAAGKLGQDLPVSEKSVLAKLAANINLLKQGVKASQNEQAKSERLKTELITNVSHDLRTPLTSIITYTGLLKSDNLTADERTAYLEIIDRKSKRLKMLIDDLFEVSKMASGNIELSKEKIDLVQLLQQALAENDNAISESSLHFRVTSTVQTAYAFVDGQKLWRVFDNLIGNILKYSLENSRVYISIQTLEDQAMITFKNVSKFELNDNIDELFERFKRGDESRHTEGSGLGLAIAKSIVDLHEGTLDIETDGDLFKVIISLKLAE</sequence>
<evidence type="ECO:0000256" key="14">
    <source>
        <dbReference type="SAM" id="Phobius"/>
    </source>
</evidence>
<dbReference type="Gene3D" id="1.10.287.130">
    <property type="match status" value="1"/>
</dbReference>
<dbReference type="InterPro" id="IPR036097">
    <property type="entry name" value="HisK_dim/P_sf"/>
</dbReference>
<evidence type="ECO:0000256" key="2">
    <source>
        <dbReference type="ARBA" id="ARBA00004651"/>
    </source>
</evidence>
<dbReference type="GO" id="GO:0005886">
    <property type="term" value="C:plasma membrane"/>
    <property type="evidence" value="ECO:0007669"/>
    <property type="project" value="UniProtKB-SubCell"/>
</dbReference>
<comment type="catalytic activity">
    <reaction evidence="1">
        <text>ATP + protein L-histidine = ADP + protein N-phospho-L-histidine.</text>
        <dbReference type="EC" id="2.7.13.3"/>
    </reaction>
</comment>
<evidence type="ECO:0000256" key="11">
    <source>
        <dbReference type="ARBA" id="ARBA00022989"/>
    </source>
</evidence>
<gene>
    <name evidence="17" type="ORF">SAMN05421736_10644</name>
</gene>
<feature type="transmembrane region" description="Helical" evidence="14">
    <location>
        <begin position="346"/>
        <end position="365"/>
    </location>
</feature>
<dbReference type="InterPro" id="IPR005467">
    <property type="entry name" value="His_kinase_dom"/>
</dbReference>
<dbReference type="STRING" id="1503961.SAMN05421736_10644"/>
<dbReference type="Gene3D" id="3.30.565.10">
    <property type="entry name" value="Histidine kinase-like ATPase, C-terminal domain"/>
    <property type="match status" value="1"/>
</dbReference>
<keyword evidence="9 17" id="KW-0418">Kinase</keyword>
<dbReference type="SUPFAM" id="SSF55874">
    <property type="entry name" value="ATPase domain of HSP90 chaperone/DNA topoisomerase II/histidine kinase"/>
    <property type="match status" value="1"/>
</dbReference>
<keyword evidence="8" id="KW-0547">Nucleotide-binding</keyword>
<evidence type="ECO:0000256" key="3">
    <source>
        <dbReference type="ARBA" id="ARBA00012438"/>
    </source>
</evidence>
<feature type="transmembrane region" description="Helical" evidence="14">
    <location>
        <begin position="422"/>
        <end position="440"/>
    </location>
</feature>
<dbReference type="PANTHER" id="PTHR45528">
    <property type="entry name" value="SENSOR HISTIDINE KINASE CPXA"/>
    <property type="match status" value="1"/>
</dbReference>
<evidence type="ECO:0000313" key="18">
    <source>
        <dbReference type="Proteomes" id="UP000198935"/>
    </source>
</evidence>
<evidence type="ECO:0000259" key="16">
    <source>
        <dbReference type="PROSITE" id="PS50885"/>
    </source>
</evidence>
<dbReference type="InterPro" id="IPR036890">
    <property type="entry name" value="HATPase_C_sf"/>
</dbReference>
<dbReference type="InterPro" id="IPR003594">
    <property type="entry name" value="HATPase_dom"/>
</dbReference>
<keyword evidence="12" id="KW-0902">Two-component regulatory system</keyword>
<dbReference type="InterPro" id="IPR003660">
    <property type="entry name" value="HAMP_dom"/>
</dbReference>
<comment type="subcellular location">
    <subcellularLocation>
        <location evidence="2">Cell membrane</location>
        <topology evidence="2">Multi-pass membrane protein</topology>
    </subcellularLocation>
</comment>
<name>A0A1H3Q6T6_9BACI</name>
<evidence type="ECO:0000313" key="17">
    <source>
        <dbReference type="EMBL" id="SDZ09224.1"/>
    </source>
</evidence>
<dbReference type="AlphaFoldDB" id="A0A1H3Q6T6"/>
<keyword evidence="5" id="KW-0597">Phosphoprotein</keyword>
<evidence type="ECO:0000256" key="9">
    <source>
        <dbReference type="ARBA" id="ARBA00022777"/>
    </source>
</evidence>
<keyword evidence="18" id="KW-1185">Reference proteome</keyword>
<evidence type="ECO:0000256" key="5">
    <source>
        <dbReference type="ARBA" id="ARBA00022553"/>
    </source>
</evidence>
<reference evidence="18" key="1">
    <citation type="submission" date="2016-10" db="EMBL/GenBank/DDBJ databases">
        <authorList>
            <person name="Varghese N."/>
            <person name="Submissions S."/>
        </authorList>
    </citation>
    <scope>NUCLEOTIDE SEQUENCE [LARGE SCALE GENOMIC DNA]</scope>
    <source>
        <strain evidence="18">SP</strain>
    </source>
</reference>
<keyword evidence="10" id="KW-0067">ATP-binding</keyword>
<dbReference type="SUPFAM" id="SSF47384">
    <property type="entry name" value="Homodimeric domain of signal transducing histidine kinase"/>
    <property type="match status" value="1"/>
</dbReference>
<dbReference type="PROSITE" id="PS50885">
    <property type="entry name" value="HAMP"/>
    <property type="match status" value="1"/>
</dbReference>
<dbReference type="SMART" id="SM00387">
    <property type="entry name" value="HATPase_c"/>
    <property type="match status" value="1"/>
</dbReference>
<dbReference type="Proteomes" id="UP000198935">
    <property type="component" value="Unassembled WGS sequence"/>
</dbReference>
<evidence type="ECO:0000256" key="4">
    <source>
        <dbReference type="ARBA" id="ARBA00022475"/>
    </source>
</evidence>
<keyword evidence="6" id="KW-0808">Transferase</keyword>
<protein>
    <recommendedName>
        <fullName evidence="3">histidine kinase</fullName>
        <ecNumber evidence="3">2.7.13.3</ecNumber>
    </recommendedName>
</protein>
<dbReference type="EC" id="2.7.13.3" evidence="3"/>
<dbReference type="PROSITE" id="PS50109">
    <property type="entry name" value="HIS_KIN"/>
    <property type="match status" value="1"/>
</dbReference>
<keyword evidence="13 14" id="KW-0472">Membrane</keyword>